<name>A0AAX6MKF9_9PEZI</name>
<gene>
    <name evidence="1" type="ORF">Daesc_005425</name>
</gene>
<proteinExistence type="predicted"/>
<accession>A0AAX6MKF9</accession>
<organism evidence="1 2">
    <name type="scientific">Daldinia eschscholtzii</name>
    <dbReference type="NCBI Taxonomy" id="292717"/>
    <lineage>
        <taxon>Eukaryota</taxon>
        <taxon>Fungi</taxon>
        <taxon>Dikarya</taxon>
        <taxon>Ascomycota</taxon>
        <taxon>Pezizomycotina</taxon>
        <taxon>Sordariomycetes</taxon>
        <taxon>Xylariomycetidae</taxon>
        <taxon>Xylariales</taxon>
        <taxon>Hypoxylaceae</taxon>
        <taxon>Daldinia</taxon>
    </lineage>
</organism>
<evidence type="ECO:0000313" key="1">
    <source>
        <dbReference type="EMBL" id="KAK6953125.1"/>
    </source>
</evidence>
<keyword evidence="2" id="KW-1185">Reference proteome</keyword>
<dbReference type="Proteomes" id="UP001369815">
    <property type="component" value="Unassembled WGS sequence"/>
</dbReference>
<dbReference type="AlphaFoldDB" id="A0AAX6MKF9"/>
<comment type="caution">
    <text evidence="1">The sequence shown here is derived from an EMBL/GenBank/DDBJ whole genome shotgun (WGS) entry which is preliminary data.</text>
</comment>
<protein>
    <submittedName>
        <fullName evidence="1">Uncharacterized protein</fullName>
    </submittedName>
</protein>
<evidence type="ECO:0000313" key="2">
    <source>
        <dbReference type="Proteomes" id="UP001369815"/>
    </source>
</evidence>
<sequence length="212" mass="23679">MERPPSATTSKMSVTGRRDFGMKFIADMDDLTGSTINASSQGQPPVSASYESVKAYEGSPYWERQPEPASTRHHEQEEEVDEGCHPFWTAWWDLLRGMGLIIAGALKIPFTIGHGFAKALHFTPTLYNDDTVREWPRITGFPSSIVAAVQYFLYGLLDGSTDWFVLPYKCARKDGFFGFFKGIIRGIGSIIFKTAAERIESNFTSAQISETN</sequence>
<reference evidence="1 2" key="1">
    <citation type="journal article" date="2024" name="Front Chem Biol">
        <title>Unveiling the potential of Daldinia eschscholtzii MFLUCC 19-0629 through bioactivity and bioinformatics studies for enhanced sustainable agriculture production.</title>
        <authorList>
            <person name="Brooks S."/>
            <person name="Weaver J.A."/>
            <person name="Klomchit A."/>
            <person name="Alharthi S.A."/>
            <person name="Onlamun T."/>
            <person name="Nurani R."/>
            <person name="Vong T.K."/>
            <person name="Alberti F."/>
            <person name="Greco C."/>
        </authorList>
    </citation>
    <scope>NUCLEOTIDE SEQUENCE [LARGE SCALE GENOMIC DNA]</scope>
    <source>
        <strain evidence="1">MFLUCC 19-0629</strain>
    </source>
</reference>
<dbReference type="EMBL" id="JBANMG010000005">
    <property type="protein sequence ID" value="KAK6953125.1"/>
    <property type="molecule type" value="Genomic_DNA"/>
</dbReference>